<dbReference type="InterPro" id="IPR005269">
    <property type="entry name" value="LOG"/>
</dbReference>
<gene>
    <name evidence="3" type="ORF">CBF31_02690</name>
</gene>
<evidence type="ECO:0000313" key="4">
    <source>
        <dbReference type="Proteomes" id="UP000287101"/>
    </source>
</evidence>
<dbReference type="GO" id="GO:0009691">
    <property type="term" value="P:cytokinin biosynthetic process"/>
    <property type="evidence" value="ECO:0007669"/>
    <property type="project" value="UniProtKB-UniRule"/>
</dbReference>
<dbReference type="GO" id="GO:0005829">
    <property type="term" value="C:cytosol"/>
    <property type="evidence" value="ECO:0007669"/>
    <property type="project" value="TreeGrafter"/>
</dbReference>
<comment type="similarity">
    <text evidence="1 2">Belongs to the LOG family.</text>
</comment>
<dbReference type="Gene3D" id="3.40.50.450">
    <property type="match status" value="1"/>
</dbReference>
<protein>
    <recommendedName>
        <fullName evidence="2">Cytokinin riboside 5'-monophosphate phosphoribohydrolase</fullName>
        <ecNumber evidence="2">3.2.2.n1</ecNumber>
    </recommendedName>
</protein>
<evidence type="ECO:0000256" key="1">
    <source>
        <dbReference type="ARBA" id="ARBA00006763"/>
    </source>
</evidence>
<keyword evidence="4" id="KW-1185">Reference proteome</keyword>
<dbReference type="EMBL" id="NGJY01000001">
    <property type="protein sequence ID" value="RSU04946.1"/>
    <property type="molecule type" value="Genomic_DNA"/>
</dbReference>
<keyword evidence="2" id="KW-0378">Hydrolase</keyword>
<name>A0A430ACK8_9ENTE</name>
<dbReference type="Proteomes" id="UP000287101">
    <property type="component" value="Unassembled WGS sequence"/>
</dbReference>
<reference evidence="3 4" key="1">
    <citation type="submission" date="2017-05" db="EMBL/GenBank/DDBJ databases">
        <title>Vagococcus spp. assemblies.</title>
        <authorList>
            <person name="Gulvik C.A."/>
        </authorList>
    </citation>
    <scope>NUCLEOTIDE SEQUENCE [LARGE SCALE GENOMIC DNA]</scope>
    <source>
        <strain evidence="3 4">CCUG 41755</strain>
    </source>
</reference>
<dbReference type="OrthoDB" id="9801098at2"/>
<proteinExistence type="inferred from homology"/>
<sequence length="186" mass="20731">MNIVVYCGANSGNNKEYTLAAEKLGAWIAKNNNSLVYGGGAVGLMQTIADSVLHNKGEVTGVMPEFLAAREIAHKELTKLIVVETMSERKQKMIELGDAFIALPGGPGTLEEITEVVSWARLGKNNSPCIFYNYNGFYNSIMNLYDTMVQEGFLTQQDRDKVLFSDSLEEIRSFINDYTPPEIRQY</sequence>
<dbReference type="GO" id="GO:0016799">
    <property type="term" value="F:hydrolase activity, hydrolyzing N-glycosyl compounds"/>
    <property type="evidence" value="ECO:0007669"/>
    <property type="project" value="TreeGrafter"/>
</dbReference>
<accession>A0A430ACK8</accession>
<keyword evidence="2" id="KW-0203">Cytokinin biosynthesis</keyword>
<evidence type="ECO:0000313" key="3">
    <source>
        <dbReference type="EMBL" id="RSU04946.1"/>
    </source>
</evidence>
<comment type="caution">
    <text evidence="3">The sequence shown here is derived from an EMBL/GenBank/DDBJ whole genome shotgun (WGS) entry which is preliminary data.</text>
</comment>
<dbReference type="SUPFAM" id="SSF102405">
    <property type="entry name" value="MCP/YpsA-like"/>
    <property type="match status" value="1"/>
</dbReference>
<dbReference type="PANTHER" id="PTHR31223:SF70">
    <property type="entry name" value="LOG FAMILY PROTEIN YJL055W"/>
    <property type="match status" value="1"/>
</dbReference>
<organism evidence="3 4">
    <name type="scientific">Vagococcus fessus</name>
    <dbReference type="NCBI Taxonomy" id="120370"/>
    <lineage>
        <taxon>Bacteria</taxon>
        <taxon>Bacillati</taxon>
        <taxon>Bacillota</taxon>
        <taxon>Bacilli</taxon>
        <taxon>Lactobacillales</taxon>
        <taxon>Enterococcaceae</taxon>
        <taxon>Vagococcus</taxon>
    </lineage>
</organism>
<dbReference type="NCBIfam" id="TIGR00730">
    <property type="entry name" value="Rossman fold protein, TIGR00730 family"/>
    <property type="match status" value="1"/>
</dbReference>
<evidence type="ECO:0000256" key="2">
    <source>
        <dbReference type="RuleBase" id="RU363015"/>
    </source>
</evidence>
<dbReference type="PANTHER" id="PTHR31223">
    <property type="entry name" value="LOG FAMILY PROTEIN YJL055W"/>
    <property type="match status" value="1"/>
</dbReference>
<dbReference type="Pfam" id="PF03641">
    <property type="entry name" value="Lysine_decarbox"/>
    <property type="match status" value="1"/>
</dbReference>
<dbReference type="RefSeq" id="WP_126831166.1">
    <property type="nucleotide sequence ID" value="NZ_CBCRYB010000015.1"/>
</dbReference>
<dbReference type="InterPro" id="IPR031100">
    <property type="entry name" value="LOG_fam"/>
</dbReference>
<dbReference type="EC" id="3.2.2.n1" evidence="2"/>
<dbReference type="AlphaFoldDB" id="A0A430ACK8"/>